<sequence length="349" mass="38651">MLLKLPREGLTLEALASPLKILFQPLFACGLFLISSWQSEKSNWWSGSIHFANDHGSQKWCAVLLGAGIIYQTNKWLSRRYLNAFTENSRWNSTKELVVITGGSSGIGAVVTSRLANDGTKVIILDIQPPLEETVKNVFFYQTDISSAASVETVAEDIRREHGNPTVLINNAGTGNSMLIADQPTAETERIFQINILSHFHLVREFLPAMVKQNHGHIVTVASMASFVTQGKNVSYACTKAAALAFHEGLAQELKHRYNAPKVRTTIVHPTLTRTPLVDHITRNNKSKNFCLEPETVSDAIVDQLYSGEGAQLILPGRFTLISGIRGFPSWFQEMIRDALTSSRKSKDS</sequence>
<reference evidence="13" key="1">
    <citation type="submission" date="2022-12" db="EMBL/GenBank/DDBJ databases">
        <authorList>
            <person name="Petersen C."/>
        </authorList>
    </citation>
    <scope>NUCLEOTIDE SEQUENCE</scope>
    <source>
        <strain evidence="13">IBT 16125</strain>
    </source>
</reference>
<keyword evidence="4" id="KW-0521">NADP</keyword>
<evidence type="ECO:0000313" key="13">
    <source>
        <dbReference type="EMBL" id="KAJ5450708.1"/>
    </source>
</evidence>
<evidence type="ECO:0000256" key="8">
    <source>
        <dbReference type="ARBA" id="ARBA00023136"/>
    </source>
</evidence>
<protein>
    <recommendedName>
        <fullName evidence="10">Short-chain dehydrogenase/reductase 3</fullName>
    </recommendedName>
    <alternativeName>
        <fullName evidence="11">Retinal short-chain dehydrogenase/reductase 1</fullName>
    </alternativeName>
</protein>
<dbReference type="Proteomes" id="UP001213681">
    <property type="component" value="Unassembled WGS sequence"/>
</dbReference>
<dbReference type="PRINTS" id="PR00080">
    <property type="entry name" value="SDRFAMILY"/>
</dbReference>
<comment type="caution">
    <text evidence="13">The sequence shown here is derived from an EMBL/GenBank/DDBJ whole genome shotgun (WGS) entry which is preliminary data.</text>
</comment>
<evidence type="ECO:0000256" key="7">
    <source>
        <dbReference type="ARBA" id="ARBA00023098"/>
    </source>
</evidence>
<keyword evidence="6" id="KW-0560">Oxidoreductase</keyword>
<dbReference type="FunFam" id="3.40.50.720:FF:000131">
    <property type="entry name" value="Short-chain dehydrogenase/reductase 3"/>
    <property type="match status" value="1"/>
</dbReference>
<keyword evidence="3" id="KW-0812">Transmembrane</keyword>
<dbReference type="PANTHER" id="PTHR24322:SF736">
    <property type="entry name" value="RETINOL DEHYDROGENASE 10"/>
    <property type="match status" value="1"/>
</dbReference>
<dbReference type="RefSeq" id="XP_056766243.1">
    <property type="nucleotide sequence ID" value="XM_056910539.1"/>
</dbReference>
<comment type="similarity">
    <text evidence="2 12">Belongs to the short-chain dehydrogenases/reductases (SDR) family.</text>
</comment>
<dbReference type="CDD" id="cd05339">
    <property type="entry name" value="17beta-HSDXI-like_SDR_c"/>
    <property type="match status" value="1"/>
</dbReference>
<evidence type="ECO:0000256" key="10">
    <source>
        <dbReference type="ARBA" id="ARBA00068717"/>
    </source>
</evidence>
<evidence type="ECO:0000256" key="3">
    <source>
        <dbReference type="ARBA" id="ARBA00022692"/>
    </source>
</evidence>
<dbReference type="EMBL" id="JAPVEA010000006">
    <property type="protein sequence ID" value="KAJ5450708.1"/>
    <property type="molecule type" value="Genomic_DNA"/>
</dbReference>
<dbReference type="GeneID" id="81600782"/>
<evidence type="ECO:0000256" key="9">
    <source>
        <dbReference type="ARBA" id="ARBA00059620"/>
    </source>
</evidence>
<keyword evidence="7" id="KW-0443">Lipid metabolism</keyword>
<gene>
    <name evidence="13" type="ORF">N7458_007157</name>
</gene>
<accession>A0AAD6C5Q7</accession>
<evidence type="ECO:0000256" key="12">
    <source>
        <dbReference type="RuleBase" id="RU000363"/>
    </source>
</evidence>
<keyword evidence="14" id="KW-1185">Reference proteome</keyword>
<evidence type="ECO:0000256" key="11">
    <source>
        <dbReference type="ARBA" id="ARBA00082544"/>
    </source>
</evidence>
<dbReference type="PANTHER" id="PTHR24322">
    <property type="entry name" value="PKSB"/>
    <property type="match status" value="1"/>
</dbReference>
<dbReference type="InterPro" id="IPR036291">
    <property type="entry name" value="NAD(P)-bd_dom_sf"/>
</dbReference>
<dbReference type="GO" id="GO:0052650">
    <property type="term" value="F:all-trans-retinol dehydrogenase (NADP+) activity"/>
    <property type="evidence" value="ECO:0007669"/>
    <property type="project" value="UniProtKB-ARBA"/>
</dbReference>
<organism evidence="13 14">
    <name type="scientific">Penicillium daleae</name>
    <dbReference type="NCBI Taxonomy" id="63821"/>
    <lineage>
        <taxon>Eukaryota</taxon>
        <taxon>Fungi</taxon>
        <taxon>Dikarya</taxon>
        <taxon>Ascomycota</taxon>
        <taxon>Pezizomycotina</taxon>
        <taxon>Eurotiomycetes</taxon>
        <taxon>Eurotiomycetidae</taxon>
        <taxon>Eurotiales</taxon>
        <taxon>Aspergillaceae</taxon>
        <taxon>Penicillium</taxon>
    </lineage>
</organism>
<dbReference type="PRINTS" id="PR00081">
    <property type="entry name" value="GDHRDH"/>
</dbReference>
<keyword evidence="5" id="KW-1133">Transmembrane helix</keyword>
<dbReference type="SUPFAM" id="SSF51735">
    <property type="entry name" value="NAD(P)-binding Rossmann-fold domains"/>
    <property type="match status" value="1"/>
</dbReference>
<dbReference type="PROSITE" id="PS00061">
    <property type="entry name" value="ADH_SHORT"/>
    <property type="match status" value="1"/>
</dbReference>
<evidence type="ECO:0000256" key="1">
    <source>
        <dbReference type="ARBA" id="ARBA00004141"/>
    </source>
</evidence>
<evidence type="ECO:0000256" key="6">
    <source>
        <dbReference type="ARBA" id="ARBA00023002"/>
    </source>
</evidence>
<reference evidence="13" key="2">
    <citation type="journal article" date="2023" name="IMA Fungus">
        <title>Comparative genomic study of the Penicillium genus elucidates a diverse pangenome and 15 lateral gene transfer events.</title>
        <authorList>
            <person name="Petersen C."/>
            <person name="Sorensen T."/>
            <person name="Nielsen M.R."/>
            <person name="Sondergaard T.E."/>
            <person name="Sorensen J.L."/>
            <person name="Fitzpatrick D.A."/>
            <person name="Frisvad J.C."/>
            <person name="Nielsen K.L."/>
        </authorList>
    </citation>
    <scope>NUCLEOTIDE SEQUENCE</scope>
    <source>
        <strain evidence="13">IBT 16125</strain>
    </source>
</reference>
<name>A0AAD6C5Q7_9EURO</name>
<evidence type="ECO:0000256" key="5">
    <source>
        <dbReference type="ARBA" id="ARBA00022989"/>
    </source>
</evidence>
<dbReference type="Pfam" id="PF00106">
    <property type="entry name" value="adh_short"/>
    <property type="match status" value="1"/>
</dbReference>
<evidence type="ECO:0000256" key="2">
    <source>
        <dbReference type="ARBA" id="ARBA00006484"/>
    </source>
</evidence>
<comment type="function">
    <text evidence="9">Catalyzes the reduction of all-trans-retinal to all-trans-retinol in the presence of NADPH.</text>
</comment>
<evidence type="ECO:0000313" key="14">
    <source>
        <dbReference type="Proteomes" id="UP001213681"/>
    </source>
</evidence>
<keyword evidence="8" id="KW-0472">Membrane</keyword>
<dbReference type="AlphaFoldDB" id="A0AAD6C5Q7"/>
<dbReference type="Gene3D" id="3.40.50.720">
    <property type="entry name" value="NAD(P)-binding Rossmann-like Domain"/>
    <property type="match status" value="1"/>
</dbReference>
<proteinExistence type="inferred from homology"/>
<evidence type="ECO:0000256" key="4">
    <source>
        <dbReference type="ARBA" id="ARBA00022857"/>
    </source>
</evidence>
<dbReference type="InterPro" id="IPR020904">
    <property type="entry name" value="Sc_DH/Rdtase_CS"/>
</dbReference>
<dbReference type="GO" id="GO:0016020">
    <property type="term" value="C:membrane"/>
    <property type="evidence" value="ECO:0007669"/>
    <property type="project" value="UniProtKB-SubCell"/>
</dbReference>
<dbReference type="InterPro" id="IPR002347">
    <property type="entry name" value="SDR_fam"/>
</dbReference>
<comment type="subcellular location">
    <subcellularLocation>
        <location evidence="1">Membrane</location>
        <topology evidence="1">Multi-pass membrane protein</topology>
    </subcellularLocation>
</comment>